<evidence type="ECO:0000256" key="5">
    <source>
        <dbReference type="ARBA" id="ARBA00022840"/>
    </source>
</evidence>
<dbReference type="InterPro" id="IPR045076">
    <property type="entry name" value="MutS"/>
</dbReference>
<dbReference type="PANTHER" id="PTHR11361:SF34">
    <property type="entry name" value="DNA MISMATCH REPAIR PROTEIN MSH1, MITOCHONDRIAL"/>
    <property type="match status" value="1"/>
</dbReference>
<evidence type="ECO:0000256" key="3">
    <source>
        <dbReference type="ARBA" id="ARBA00022741"/>
    </source>
</evidence>
<dbReference type="SUPFAM" id="SSF52540">
    <property type="entry name" value="P-loop containing nucleoside triphosphate hydrolases"/>
    <property type="match status" value="1"/>
</dbReference>
<dbReference type="SUPFAM" id="SSF55271">
    <property type="entry name" value="DNA repair protein MutS, domain I"/>
    <property type="match status" value="1"/>
</dbReference>
<evidence type="ECO:0000256" key="1">
    <source>
        <dbReference type="ARBA" id="ARBA00006271"/>
    </source>
</evidence>
<dbReference type="NCBIfam" id="NF003810">
    <property type="entry name" value="PRK05399.1"/>
    <property type="match status" value="1"/>
</dbReference>
<evidence type="ECO:0000256" key="10">
    <source>
        <dbReference type="RuleBase" id="RU003756"/>
    </source>
</evidence>
<evidence type="ECO:0000256" key="11">
    <source>
        <dbReference type="SAM" id="Coils"/>
    </source>
</evidence>
<dbReference type="InterPro" id="IPR007696">
    <property type="entry name" value="DNA_mismatch_repair_MutS_core"/>
</dbReference>
<dbReference type="InterPro" id="IPR007861">
    <property type="entry name" value="DNA_mismatch_repair_MutS_clamp"/>
</dbReference>
<dbReference type="Gene3D" id="3.30.420.110">
    <property type="entry name" value="MutS, connector domain"/>
    <property type="match status" value="1"/>
</dbReference>
<dbReference type="SMART" id="SM00533">
    <property type="entry name" value="MUTSd"/>
    <property type="match status" value="1"/>
</dbReference>
<dbReference type="InterPro" id="IPR036187">
    <property type="entry name" value="DNA_mismatch_repair_MutS_sf"/>
</dbReference>
<feature type="binding site" evidence="9">
    <location>
        <begin position="614"/>
        <end position="621"/>
    </location>
    <ligand>
        <name>ATP</name>
        <dbReference type="ChEBI" id="CHEBI:30616"/>
    </ligand>
</feature>
<proteinExistence type="inferred from homology"/>
<evidence type="ECO:0000256" key="9">
    <source>
        <dbReference type="HAMAP-Rule" id="MF_00096"/>
    </source>
</evidence>
<evidence type="ECO:0000256" key="7">
    <source>
        <dbReference type="ARBA" id="ARBA00023204"/>
    </source>
</evidence>
<accession>A0ABQ0E082</accession>
<dbReference type="InterPro" id="IPR005748">
    <property type="entry name" value="DNA_mismatch_repair_MutS"/>
</dbReference>
<keyword evidence="4 9" id="KW-0227">DNA damage</keyword>
<keyword evidence="14" id="KW-1185">Reference proteome</keyword>
<dbReference type="Pfam" id="PF00488">
    <property type="entry name" value="MutS_V"/>
    <property type="match status" value="1"/>
</dbReference>
<evidence type="ECO:0000259" key="12">
    <source>
        <dbReference type="PROSITE" id="PS00486"/>
    </source>
</evidence>
<dbReference type="InterPro" id="IPR007695">
    <property type="entry name" value="DNA_mismatch_repair_MutS-lik_N"/>
</dbReference>
<keyword evidence="5 9" id="KW-0067">ATP-binding</keyword>
<keyword evidence="3 9" id="KW-0547">Nucleotide-binding</keyword>
<dbReference type="InterPro" id="IPR007860">
    <property type="entry name" value="DNA_mmatch_repair_MutS_con_dom"/>
</dbReference>
<evidence type="ECO:0000313" key="13">
    <source>
        <dbReference type="EMBL" id="GAB1251121.1"/>
    </source>
</evidence>
<evidence type="ECO:0000256" key="8">
    <source>
        <dbReference type="ARBA" id="ARBA00024647"/>
    </source>
</evidence>
<dbReference type="NCBIfam" id="TIGR01070">
    <property type="entry name" value="mutS1"/>
    <property type="match status" value="1"/>
</dbReference>
<evidence type="ECO:0000313" key="14">
    <source>
        <dbReference type="Proteomes" id="UP001628220"/>
    </source>
</evidence>
<dbReference type="HAMAP" id="MF_00096">
    <property type="entry name" value="MutS"/>
    <property type="match status" value="1"/>
</dbReference>
<dbReference type="Pfam" id="PF05192">
    <property type="entry name" value="MutS_III"/>
    <property type="match status" value="1"/>
</dbReference>
<name>A0ABQ0E082_9PORP</name>
<protein>
    <recommendedName>
        <fullName evidence="2 9">DNA mismatch repair protein MutS</fullName>
    </recommendedName>
</protein>
<comment type="function">
    <text evidence="8 9">This protein is involved in the repair of mismatches in DNA. It is possible that it carries out the mismatch recognition step. This protein has a weak ATPase activity.</text>
</comment>
<keyword evidence="11" id="KW-0175">Coiled coil</keyword>
<dbReference type="InterPro" id="IPR016151">
    <property type="entry name" value="DNA_mismatch_repair_MutS_N"/>
</dbReference>
<dbReference type="EMBL" id="BAAFSF010000001">
    <property type="protein sequence ID" value="GAB1251121.1"/>
    <property type="molecule type" value="Genomic_DNA"/>
</dbReference>
<dbReference type="PANTHER" id="PTHR11361">
    <property type="entry name" value="DNA MISMATCH REPAIR PROTEIN MUTS FAMILY MEMBER"/>
    <property type="match status" value="1"/>
</dbReference>
<evidence type="ECO:0000256" key="6">
    <source>
        <dbReference type="ARBA" id="ARBA00023125"/>
    </source>
</evidence>
<dbReference type="InterPro" id="IPR017261">
    <property type="entry name" value="DNA_mismatch_repair_MutS/MSH"/>
</dbReference>
<dbReference type="CDD" id="cd03284">
    <property type="entry name" value="ABC_MutS1"/>
    <property type="match status" value="1"/>
</dbReference>
<dbReference type="Gene3D" id="3.40.1170.10">
    <property type="entry name" value="DNA repair protein MutS, domain I"/>
    <property type="match status" value="1"/>
</dbReference>
<dbReference type="PIRSF" id="PIRSF037677">
    <property type="entry name" value="DNA_mis_repair_Msh6"/>
    <property type="match status" value="1"/>
</dbReference>
<feature type="domain" description="DNA mismatch repair proteins mutS family" evidence="12">
    <location>
        <begin position="688"/>
        <end position="704"/>
    </location>
</feature>
<keyword evidence="7 9" id="KW-0234">DNA repair</keyword>
<dbReference type="SUPFAM" id="SSF53150">
    <property type="entry name" value="DNA repair protein MutS, domain II"/>
    <property type="match status" value="1"/>
</dbReference>
<evidence type="ECO:0000256" key="2">
    <source>
        <dbReference type="ARBA" id="ARBA00021982"/>
    </source>
</evidence>
<dbReference type="SUPFAM" id="SSF48334">
    <property type="entry name" value="DNA repair protein MutS, domain III"/>
    <property type="match status" value="1"/>
</dbReference>
<dbReference type="Gene3D" id="3.40.50.300">
    <property type="entry name" value="P-loop containing nucleotide triphosphate hydrolases"/>
    <property type="match status" value="1"/>
</dbReference>
<gene>
    <name evidence="9 13" type="primary">mutS</name>
    <name evidence="13" type="ORF">Tsumi_02250</name>
</gene>
<comment type="similarity">
    <text evidence="1 9 10">Belongs to the DNA mismatch repair MutS family.</text>
</comment>
<dbReference type="RefSeq" id="WP_411914936.1">
    <property type="nucleotide sequence ID" value="NZ_BAAFSF010000001.1"/>
</dbReference>
<reference evidence="13 14" key="1">
    <citation type="journal article" date="2025" name="Int. J. Syst. Evol. Microbiol.">
        <title>Desulfovibrio falkowii sp. nov., Porphyromonas miyakawae sp. nov., Mediterraneibacter flintii sp. nov. and Owariibacterium komagatae gen. nov., sp. nov., isolated from human faeces.</title>
        <authorList>
            <person name="Hamaguchi T."/>
            <person name="Ohara M."/>
            <person name="Hisatomi A."/>
            <person name="Sekiguchi K."/>
            <person name="Takeda J.I."/>
            <person name="Ueyama J."/>
            <person name="Ito M."/>
            <person name="Nishiwaki H."/>
            <person name="Ogi T."/>
            <person name="Hirayama M."/>
            <person name="Ohkuma M."/>
            <person name="Sakamoto M."/>
            <person name="Ohno K."/>
        </authorList>
    </citation>
    <scope>NUCLEOTIDE SEQUENCE [LARGE SCALE GENOMIC DNA]</scope>
    <source>
        <strain evidence="13 14">13CB11C</strain>
    </source>
</reference>
<dbReference type="Pfam" id="PF05190">
    <property type="entry name" value="MutS_IV"/>
    <property type="match status" value="1"/>
</dbReference>
<sequence length="876" mass="98450">MMRQFYRIKQKYPDAILLFRVGDFYETFAEDAIEASRILGLTLTKRSNGGAAGVDLAGFPHHAVDTYLPRLIRAGKRVAICDQLEDPKLTNKLVKRGITELVTPGTAVTESILDNKENSYLAAIVEADKEHLYGVAFMDVSTGQYMAAEGDITFVKKLLNAYQPKEVIVSLDLHDRFKALFSIDTFLYKADDWYFNAANNRDRLLRHFSVQSLKGFGLEEYPLATTAAGVILNYLDITRHGSLGHITSIRRISDSERMRLDSFTIYSLELLEPMHAGGSSLLSVLDETVTPMGARLLREWIRFPLKEVSPIQRRQRIVDFFYKNTSLHEDFIDPKKGAMHVGDMERSLARIAMRRTNARQIEALRIALETLVPIKERLLASGCEDLETLAKQIDTVPDLVTRIRYSLAEDPPVTPSKDRHTIAEGFNEELDDLRQLSEHGKEYLLQMQQRECERTGIASLKIGFNNVFGFYLEVRNTYKDKVPPEWIRKQTLVSSERYITEELKEYEDKIMGAEQRILELETRFFSELVEAIQPYIETLQHTCRAIAVIDVLSAFAIAAAKYDYTLPTVDDSFAIDIIEGRHPVIERQLPANAPYIPNTIHLENDGCQIMLITGPNMSGKSALLRQTALITLMAQIGSFVPAEAATIGMVDATFTRVGASDNISSGESTFMVEMQEAANIINNLTPRSLILFDELGRGTSTFDGISIAWAIVEYLHNQQNLKPKTLFATHYHELNELADTLPNVYNFNVSAKELNGEMIFLRKLVEGSNEHSFGIEVAKLAGIPSPIIVRSKEILQALESERVGGDLQAKLPKGAKSSSKPNKERSSGGIQLSLFDISDPQLLKLRDELQATDINTMTPLEALNTLSRLKAILNKY</sequence>
<dbReference type="Pfam" id="PF05188">
    <property type="entry name" value="MutS_II"/>
    <property type="match status" value="1"/>
</dbReference>
<comment type="caution">
    <text evidence="13">The sequence shown here is derived from an EMBL/GenBank/DDBJ whole genome shotgun (WGS) entry which is preliminary data.</text>
</comment>
<feature type="coiled-coil region" evidence="11">
    <location>
        <begin position="496"/>
        <end position="523"/>
    </location>
</feature>
<organism evidence="13 14">
    <name type="scientific">Porphyromonas miyakawae</name>
    <dbReference type="NCBI Taxonomy" id="3137470"/>
    <lineage>
        <taxon>Bacteria</taxon>
        <taxon>Pseudomonadati</taxon>
        <taxon>Bacteroidota</taxon>
        <taxon>Bacteroidia</taxon>
        <taxon>Bacteroidales</taxon>
        <taxon>Porphyromonadaceae</taxon>
        <taxon>Porphyromonas</taxon>
    </lineage>
</organism>
<dbReference type="InterPro" id="IPR027417">
    <property type="entry name" value="P-loop_NTPase"/>
</dbReference>
<dbReference type="SMART" id="SM00534">
    <property type="entry name" value="MUTSac"/>
    <property type="match status" value="1"/>
</dbReference>
<dbReference type="InterPro" id="IPR036678">
    <property type="entry name" value="MutS_con_dom_sf"/>
</dbReference>
<dbReference type="Proteomes" id="UP001628220">
    <property type="component" value="Unassembled WGS sequence"/>
</dbReference>
<dbReference type="InterPro" id="IPR000432">
    <property type="entry name" value="DNA_mismatch_repair_MutS_C"/>
</dbReference>
<dbReference type="PROSITE" id="PS00486">
    <property type="entry name" value="DNA_MISMATCH_REPAIR_2"/>
    <property type="match status" value="1"/>
</dbReference>
<evidence type="ECO:0000256" key="4">
    <source>
        <dbReference type="ARBA" id="ARBA00022763"/>
    </source>
</evidence>
<dbReference type="Gene3D" id="1.10.1420.10">
    <property type="match status" value="2"/>
</dbReference>
<dbReference type="Pfam" id="PF01624">
    <property type="entry name" value="MutS_I"/>
    <property type="match status" value="1"/>
</dbReference>
<keyword evidence="6 9" id="KW-0238">DNA-binding</keyword>